<dbReference type="SUPFAM" id="SSF75304">
    <property type="entry name" value="Amidase signature (AS) enzymes"/>
    <property type="match status" value="1"/>
</dbReference>
<feature type="compositionally biased region" description="Pro residues" evidence="8">
    <location>
        <begin position="747"/>
        <end position="759"/>
    </location>
</feature>
<feature type="compositionally biased region" description="Polar residues" evidence="8">
    <location>
        <begin position="41"/>
        <end position="67"/>
    </location>
</feature>
<evidence type="ECO:0000256" key="7">
    <source>
        <dbReference type="HAMAP-Rule" id="MF_03150"/>
    </source>
</evidence>
<comment type="function">
    <text evidence="7">Allows the formation of correctly charged Gln-tRNA(Gln) through the transamidation of misacylated Glu-tRNA(Gln) in the mitochondria. The reaction takes place in the presence of glutamine and ATP through an activated gamma-phospho-Glu-tRNA(Gln).</text>
</comment>
<dbReference type="GO" id="GO:0050567">
    <property type="term" value="F:glutaminyl-tRNA synthase (glutamine-hydrolyzing) activity"/>
    <property type="evidence" value="ECO:0007669"/>
    <property type="project" value="UniProtKB-UniRule"/>
</dbReference>
<organism evidence="10 11">
    <name type="scientific">Zalerion maritima</name>
    <dbReference type="NCBI Taxonomy" id="339359"/>
    <lineage>
        <taxon>Eukaryota</taxon>
        <taxon>Fungi</taxon>
        <taxon>Dikarya</taxon>
        <taxon>Ascomycota</taxon>
        <taxon>Pezizomycotina</taxon>
        <taxon>Sordariomycetes</taxon>
        <taxon>Lulworthiomycetidae</taxon>
        <taxon>Lulworthiales</taxon>
        <taxon>Lulworthiaceae</taxon>
        <taxon>Zalerion</taxon>
    </lineage>
</organism>
<dbReference type="InterPro" id="IPR004412">
    <property type="entry name" value="GatA"/>
</dbReference>
<feature type="domain" description="Amidase" evidence="9">
    <location>
        <begin position="951"/>
        <end position="1430"/>
    </location>
</feature>
<feature type="region of interest" description="Disordered" evidence="8">
    <location>
        <begin position="1"/>
        <end position="67"/>
    </location>
</feature>
<gene>
    <name evidence="10" type="ORF">MKZ38_002484</name>
</gene>
<dbReference type="EMBL" id="JAKWBI020000174">
    <property type="protein sequence ID" value="KAJ2900351.1"/>
    <property type="molecule type" value="Genomic_DNA"/>
</dbReference>
<keyword evidence="3 7" id="KW-0547">Nucleotide-binding</keyword>
<evidence type="ECO:0000256" key="3">
    <source>
        <dbReference type="ARBA" id="ARBA00022741"/>
    </source>
</evidence>
<dbReference type="GO" id="GO:0005739">
    <property type="term" value="C:mitochondrion"/>
    <property type="evidence" value="ECO:0007669"/>
    <property type="project" value="UniProtKB-SubCell"/>
</dbReference>
<feature type="region of interest" description="Disordered" evidence="8">
    <location>
        <begin position="352"/>
        <end position="394"/>
    </location>
</feature>
<dbReference type="InterPro" id="IPR000120">
    <property type="entry name" value="Amidase"/>
</dbReference>
<feature type="compositionally biased region" description="Polar residues" evidence="8">
    <location>
        <begin position="760"/>
        <end position="783"/>
    </location>
</feature>
<accession>A0AAD5WSD9</accession>
<dbReference type="InterPro" id="IPR023631">
    <property type="entry name" value="Amidase_dom"/>
</dbReference>
<evidence type="ECO:0000256" key="5">
    <source>
        <dbReference type="ARBA" id="ARBA00022917"/>
    </source>
</evidence>
<dbReference type="PROSITE" id="PS00571">
    <property type="entry name" value="AMIDASES"/>
    <property type="match status" value="1"/>
</dbReference>
<keyword evidence="4 7" id="KW-0067">ATP-binding</keyword>
<feature type="compositionally biased region" description="Polar residues" evidence="8">
    <location>
        <begin position="374"/>
        <end position="394"/>
    </location>
</feature>
<comment type="caution">
    <text evidence="10">The sequence shown here is derived from an EMBL/GenBank/DDBJ whole genome shotgun (WGS) entry which is preliminary data.</text>
</comment>
<comment type="similarity">
    <text evidence="1 7">Belongs to the amidase family. GatA subfamily.</text>
</comment>
<dbReference type="GO" id="GO:0005524">
    <property type="term" value="F:ATP binding"/>
    <property type="evidence" value="ECO:0007669"/>
    <property type="project" value="UniProtKB-KW"/>
</dbReference>
<evidence type="ECO:0000259" key="9">
    <source>
        <dbReference type="Pfam" id="PF01425"/>
    </source>
</evidence>
<evidence type="ECO:0000313" key="11">
    <source>
        <dbReference type="Proteomes" id="UP001201980"/>
    </source>
</evidence>
<dbReference type="GO" id="GO:0032543">
    <property type="term" value="P:mitochondrial translation"/>
    <property type="evidence" value="ECO:0007669"/>
    <property type="project" value="UniProtKB-UniRule"/>
</dbReference>
<dbReference type="PANTHER" id="PTHR11895:SF7">
    <property type="entry name" value="GLUTAMYL-TRNA(GLN) AMIDOTRANSFERASE SUBUNIT A, MITOCHONDRIAL"/>
    <property type="match status" value="1"/>
</dbReference>
<feature type="region of interest" description="Disordered" evidence="8">
    <location>
        <begin position="898"/>
        <end position="925"/>
    </location>
</feature>
<dbReference type="PANTHER" id="PTHR11895">
    <property type="entry name" value="TRANSAMIDASE"/>
    <property type="match status" value="1"/>
</dbReference>
<feature type="region of interest" description="Disordered" evidence="8">
    <location>
        <begin position="122"/>
        <end position="190"/>
    </location>
</feature>
<evidence type="ECO:0000256" key="4">
    <source>
        <dbReference type="ARBA" id="ARBA00022840"/>
    </source>
</evidence>
<feature type="region of interest" description="Disordered" evidence="8">
    <location>
        <begin position="665"/>
        <end position="847"/>
    </location>
</feature>
<dbReference type="GO" id="GO:0070681">
    <property type="term" value="P:glutaminyl-tRNAGln biosynthesis via transamidation"/>
    <property type="evidence" value="ECO:0007669"/>
    <property type="project" value="UniProtKB-UniRule"/>
</dbReference>
<feature type="compositionally biased region" description="Low complexity" evidence="8">
    <location>
        <begin position="479"/>
        <end position="493"/>
    </location>
</feature>
<feature type="compositionally biased region" description="Low complexity" evidence="8">
    <location>
        <begin position="1238"/>
        <end position="1255"/>
    </location>
</feature>
<dbReference type="HAMAP" id="MF_00120">
    <property type="entry name" value="GatA"/>
    <property type="match status" value="1"/>
</dbReference>
<dbReference type="Gene3D" id="3.90.1300.10">
    <property type="entry name" value="Amidase signature (AS) domain"/>
    <property type="match status" value="1"/>
</dbReference>
<comment type="subcellular location">
    <subcellularLocation>
        <location evidence="7">Mitochondrion</location>
    </subcellularLocation>
</comment>
<dbReference type="EC" id="6.3.5.7" evidence="7"/>
<evidence type="ECO:0000313" key="10">
    <source>
        <dbReference type="EMBL" id="KAJ2900351.1"/>
    </source>
</evidence>
<feature type="compositionally biased region" description="Polar residues" evidence="8">
    <location>
        <begin position="172"/>
        <end position="184"/>
    </location>
</feature>
<feature type="region of interest" description="Disordered" evidence="8">
    <location>
        <begin position="1233"/>
        <end position="1255"/>
    </location>
</feature>
<dbReference type="InterPro" id="IPR020556">
    <property type="entry name" value="Amidase_CS"/>
</dbReference>
<dbReference type="Pfam" id="PF01425">
    <property type="entry name" value="Amidase"/>
    <property type="match status" value="1"/>
</dbReference>
<proteinExistence type="inferred from homology"/>
<feature type="region of interest" description="Disordered" evidence="8">
    <location>
        <begin position="233"/>
        <end position="273"/>
    </location>
</feature>
<feature type="compositionally biased region" description="Polar residues" evidence="8">
    <location>
        <begin position="595"/>
        <end position="604"/>
    </location>
</feature>
<evidence type="ECO:0000256" key="6">
    <source>
        <dbReference type="ARBA" id="ARBA00047407"/>
    </source>
</evidence>
<dbReference type="GO" id="GO:0030956">
    <property type="term" value="C:glutamyl-tRNA(Gln) amidotransferase complex"/>
    <property type="evidence" value="ECO:0007669"/>
    <property type="project" value="UniProtKB-UniRule"/>
</dbReference>
<feature type="compositionally biased region" description="Polar residues" evidence="8">
    <location>
        <begin position="233"/>
        <end position="257"/>
    </location>
</feature>
<sequence length="1441" mass="156311">MFPISARSFESDMATPIGLRSQQSVRFVGSSSGVRARHTPNRTSTSEDVGTPNSVETFKPGNISSTSAVDMAYSKPTTEYSSLSPAPPASNYIGPLGITGSANNLDPDDATESPPARYIRRSKSLFAQGNQSSTDRLPGRGTPNRSTANVKTGAGGRNRKSFGPHSLRVPKSASTPGGLHNQQDLSRENQVRDLAVKLARDRWNRGEGLENQSPGKQRHHHHLPSLFFRSNSINDMRQPQPADGQSQTNLPLSLSHHNSPKEASLRRTARKASHSLRTKLRSIFKFNNADADDSYFPDQHVYSQRSHVKGADSNEDTPSGSVVKLRHHNTGSVSRVPSGMISLVDVPEHQAMRSRKGSIDELESRNIGDDKSRVTSWTGSGVTASSSRSESNWTEWDSRRYSAQRDGNSHVPSSPLASPGIIVDSQRVYSALMKRLDETRQLGRIEEQKGFEGSPFTIRPISTEVDNDDNVFTSPPLAARRSRAVSPAPSTRSLIEDDGDADSEREFVHPIAHLDISNLPKIVANRQSAFFGSPTCHLFRTESPYRKALQKSIKKDEDASKPEHRQLMTLGKPPTTLRVEDPAKADQGQECDFYDSSSVYSTDSPLREDAPPLPELTSNPAKSSHGEAKIYLNPPTYCPPVQSKGRIVSDSSSVEWKSWLSSHVSKLEHKSPTRSSPNTEAGIYSPAIMSPSVRDPDENSTEGTQMPLMDSVTSPLSTPRPLRVRGASRVEPGPLRCSSGNIRAPGSPTPRRPPPPTPPLQQTQKESISTDENTPPESKQETAPTPPQIPAKSPMRMIGSRANTPRYGSRSPTPTRASPFLDRAGSSGASTPVRDRPVNSMRSFSGFNQPRTFSAERKISGRFNLQPARGNVPRGVSCASSPGFPVSLDGQFVVGKNRAENTRPFSQDGRLKLRNPSRSPNTPPPVRGMAFVPEEETIPPTNPPQPYSLRLAVKDNIATATSSSLPTTCGSSILSRHESPFEATVVTQLRWRGYLVVGKTNLDQFGMGSHSTNSHYGSVLQPEPFHDFSAGGSSGGSAVAIAQGDADLALGTDTGGSVRLPAAYTGIVGYKPSYGMISRWGVVPYANSLDTVGFLAKDVTNIASVVTGGARLYLEHDGKDPTSAKPETRRRCTGQREGYCGTPGERVAKTRTDLKGLTFGIPLEYNISELSEGVRGAWVSAAEALERMGARVATVSLPTTKHALSAYYVLAPAEASSNLAKYDGIRYGTRGESDLDISSTTSTGPETSPTTTETKTLYAPTRGTHFGREVQRRILLGSYTLSSEAISNYFLQAQRVRRLVRRDFDRVFRLSNPLLDTQSFDLPDMHEGVELEDKFGPPQVDFLLCPTAPTTAPRLREVEGKETDGNGEDVGRESLEAYMNDVFAVPASLAGLPAVSVPVKTKQGEREGKGGRGVAGMQLIAQYWDDARLLSVADSLMKATS</sequence>
<dbReference type="InterPro" id="IPR036928">
    <property type="entry name" value="AS_sf"/>
</dbReference>
<dbReference type="Proteomes" id="UP001201980">
    <property type="component" value="Unassembled WGS sequence"/>
</dbReference>
<feature type="active site" description="Charge relay system" evidence="7">
    <location>
        <position position="1033"/>
    </location>
</feature>
<feature type="active site" description="Charge relay system" evidence="7">
    <location>
        <position position="954"/>
    </location>
</feature>
<keyword evidence="7" id="KW-0496">Mitochondrion</keyword>
<feature type="active site" description="Acyl-ester intermediate" evidence="7">
    <location>
        <position position="1057"/>
    </location>
</feature>
<name>A0AAD5WSD9_9PEZI</name>
<evidence type="ECO:0000256" key="2">
    <source>
        <dbReference type="ARBA" id="ARBA00022598"/>
    </source>
</evidence>
<feature type="region of interest" description="Disordered" evidence="8">
    <location>
        <begin position="584"/>
        <end position="645"/>
    </location>
</feature>
<feature type="compositionally biased region" description="Low complexity" evidence="8">
    <location>
        <begin position="20"/>
        <end position="34"/>
    </location>
</feature>
<feature type="compositionally biased region" description="Basic and acidic residues" evidence="8">
    <location>
        <begin position="352"/>
        <end position="373"/>
    </location>
</feature>
<keyword evidence="11" id="KW-1185">Reference proteome</keyword>
<evidence type="ECO:0000256" key="8">
    <source>
        <dbReference type="SAM" id="MobiDB-lite"/>
    </source>
</evidence>
<comment type="catalytic activity">
    <reaction evidence="6 7">
        <text>L-glutamyl-tRNA(Gln) + L-glutamine + ATP + H2O = L-glutaminyl-tRNA(Gln) + L-glutamate + ADP + phosphate + H(+)</text>
        <dbReference type="Rhea" id="RHEA:17521"/>
        <dbReference type="Rhea" id="RHEA-COMP:9681"/>
        <dbReference type="Rhea" id="RHEA-COMP:9684"/>
        <dbReference type="ChEBI" id="CHEBI:15377"/>
        <dbReference type="ChEBI" id="CHEBI:15378"/>
        <dbReference type="ChEBI" id="CHEBI:29985"/>
        <dbReference type="ChEBI" id="CHEBI:30616"/>
        <dbReference type="ChEBI" id="CHEBI:43474"/>
        <dbReference type="ChEBI" id="CHEBI:58359"/>
        <dbReference type="ChEBI" id="CHEBI:78520"/>
        <dbReference type="ChEBI" id="CHEBI:78521"/>
        <dbReference type="ChEBI" id="CHEBI:456216"/>
        <dbReference type="EC" id="6.3.5.7"/>
    </reaction>
</comment>
<protein>
    <recommendedName>
        <fullName evidence="7">Glutamyl-tRNA(Gln) amidotransferase subunit A, mitochondrial</fullName>
        <shortName evidence="7">Glu-AdT subunit A</shortName>
        <ecNumber evidence="7">6.3.5.7</ecNumber>
    </recommendedName>
</protein>
<evidence type="ECO:0000256" key="1">
    <source>
        <dbReference type="ARBA" id="ARBA00008069"/>
    </source>
</evidence>
<comment type="subunit">
    <text evidence="7">Subunit of the heterotrimeric GatCAB amidotransferase (AdT) complex, composed of A, B and C subunits.</text>
</comment>
<feature type="compositionally biased region" description="Polar residues" evidence="8">
    <location>
        <begin position="125"/>
        <end position="135"/>
    </location>
</feature>
<feature type="region of interest" description="Disordered" evidence="8">
    <location>
        <begin position="479"/>
        <end position="501"/>
    </location>
</feature>
<keyword evidence="5 7" id="KW-0648">Protein biosynthesis</keyword>
<reference evidence="10" key="1">
    <citation type="submission" date="2022-07" db="EMBL/GenBank/DDBJ databases">
        <title>Draft genome sequence of Zalerion maritima ATCC 34329, a (micro)plastics degrading marine fungus.</title>
        <authorList>
            <person name="Paco A."/>
            <person name="Goncalves M.F.M."/>
            <person name="Rocha-Santos T.A.P."/>
            <person name="Alves A."/>
        </authorList>
    </citation>
    <scope>NUCLEOTIDE SEQUENCE</scope>
    <source>
        <strain evidence="10">ATCC 34329</strain>
    </source>
</reference>
<keyword evidence="2 7" id="KW-0436">Ligase</keyword>